<dbReference type="Proteomes" id="UP000694920">
    <property type="component" value="Unplaced"/>
</dbReference>
<proteinExistence type="predicted"/>
<accession>A0AAJ7W769</accession>
<feature type="transmembrane region" description="Helical" evidence="1">
    <location>
        <begin position="134"/>
        <end position="153"/>
    </location>
</feature>
<reference evidence="3" key="1">
    <citation type="submission" date="2025-08" db="UniProtKB">
        <authorList>
            <consortium name="RefSeq"/>
        </authorList>
    </citation>
    <scope>IDENTIFICATION</scope>
</reference>
<name>A0AAJ7W769_CEPCN</name>
<evidence type="ECO:0000256" key="1">
    <source>
        <dbReference type="SAM" id="Phobius"/>
    </source>
</evidence>
<protein>
    <submittedName>
        <fullName evidence="3">Uncharacterized protein LOC112495179 isoform X1</fullName>
    </submittedName>
</protein>
<gene>
    <name evidence="3" type="primary">LOC112495179</name>
</gene>
<keyword evidence="1" id="KW-0472">Membrane</keyword>
<dbReference type="PANTHER" id="PTHR28640">
    <property type="entry name" value="ADP-RIBOSYLATION FACTOR-LIKE PROTEIN 6-INTERACTING PROTEIN 6"/>
    <property type="match status" value="1"/>
</dbReference>
<keyword evidence="2" id="KW-1185">Reference proteome</keyword>
<feature type="transmembrane region" description="Helical" evidence="1">
    <location>
        <begin position="183"/>
        <end position="200"/>
    </location>
</feature>
<evidence type="ECO:0000313" key="2">
    <source>
        <dbReference type="Proteomes" id="UP000694920"/>
    </source>
</evidence>
<dbReference type="GeneID" id="112495179"/>
<organism evidence="2 3">
    <name type="scientific">Cephus cinctus</name>
    <name type="common">Wheat stem sawfly</name>
    <dbReference type="NCBI Taxonomy" id="211228"/>
    <lineage>
        <taxon>Eukaryota</taxon>
        <taxon>Metazoa</taxon>
        <taxon>Ecdysozoa</taxon>
        <taxon>Arthropoda</taxon>
        <taxon>Hexapoda</taxon>
        <taxon>Insecta</taxon>
        <taxon>Pterygota</taxon>
        <taxon>Neoptera</taxon>
        <taxon>Endopterygota</taxon>
        <taxon>Hymenoptera</taxon>
        <taxon>Cephoidea</taxon>
        <taxon>Cephidae</taxon>
        <taxon>Cephus</taxon>
    </lineage>
</organism>
<keyword evidence="1" id="KW-0812">Transmembrane</keyword>
<dbReference type="Pfam" id="PF15062">
    <property type="entry name" value="ARL6IP6"/>
    <property type="match status" value="1"/>
</dbReference>
<evidence type="ECO:0000313" key="3">
    <source>
        <dbReference type="RefSeq" id="XP_024946372.1"/>
    </source>
</evidence>
<dbReference type="KEGG" id="ccin:112495179"/>
<sequence length="201" mass="22374">MTDTKMDYRANGRSNGYVGTYVTEGQNGFRTKLQINEWTFSLFLFVLSLGIVIGKLFVSYGGALHWPTNGQYTLPSLPTLSRVSHLSNVLNLPHSVEFDGKQLASASEKFFNASRRYEEAVSDAVIGISSRYGWLIRAALSGLAMMGFTWFIIYKDSSIPGVNPPSPFSPSKQRIPASSRLQINYFVGVLIGFLIFVYMCL</sequence>
<dbReference type="RefSeq" id="XP_024946372.1">
    <property type="nucleotide sequence ID" value="XM_025090604.1"/>
</dbReference>
<keyword evidence="1" id="KW-1133">Transmembrane helix</keyword>
<dbReference type="AlphaFoldDB" id="A0AAJ7W769"/>
<dbReference type="PANTHER" id="PTHR28640:SF1">
    <property type="entry name" value="ADP-RIBOSYLATION FACTOR-LIKE PROTEIN 6-INTERACTING PROTEIN 6"/>
    <property type="match status" value="1"/>
</dbReference>
<dbReference type="InterPro" id="IPR029383">
    <property type="entry name" value="ARL6IP6"/>
</dbReference>
<feature type="transmembrane region" description="Helical" evidence="1">
    <location>
        <begin position="38"/>
        <end position="58"/>
    </location>
</feature>